<proteinExistence type="predicted"/>
<dbReference type="InterPro" id="IPR052560">
    <property type="entry name" value="RdDP_mobile_element"/>
</dbReference>
<reference evidence="2" key="1">
    <citation type="submission" date="2021-08" db="EMBL/GenBank/DDBJ databases">
        <authorList>
            <person name="Misof B."/>
            <person name="Oliver O."/>
            <person name="Podsiadlowski L."/>
            <person name="Donath A."/>
            <person name="Peters R."/>
            <person name="Mayer C."/>
            <person name="Rust J."/>
            <person name="Gunkel S."/>
            <person name="Lesny P."/>
            <person name="Martin S."/>
            <person name="Oeyen J.P."/>
            <person name="Petersen M."/>
            <person name="Panagiotis P."/>
            <person name="Wilbrandt J."/>
            <person name="Tanja T."/>
        </authorList>
    </citation>
    <scope>NUCLEOTIDE SEQUENCE</scope>
    <source>
        <strain evidence="2">GBR_01_08_01A</strain>
        <tissue evidence="2">Thorax + abdomen</tissue>
    </source>
</reference>
<dbReference type="Gene3D" id="3.60.10.10">
    <property type="entry name" value="Endonuclease/exonuclease/phosphatase"/>
    <property type="match status" value="1"/>
</dbReference>
<dbReference type="PANTHER" id="PTHR36688:SF2">
    <property type="entry name" value="ENDONUCLEASE_EXONUCLEASE_PHOSPHATASE DOMAIN-CONTAINING PROTEIN"/>
    <property type="match status" value="1"/>
</dbReference>
<feature type="domain" description="Endonuclease/exonuclease/phosphatase" evidence="1">
    <location>
        <begin position="14"/>
        <end position="127"/>
    </location>
</feature>
<keyword evidence="3" id="KW-1185">Reference proteome</keyword>
<name>A0AAD9VHJ6_9HYME</name>
<reference evidence="2" key="2">
    <citation type="journal article" date="2023" name="Commun. Biol.">
        <title>Intrasexual cuticular hydrocarbon dimorphism in a wasp sheds light on hydrocarbon biosynthesis genes in Hymenoptera.</title>
        <authorList>
            <person name="Moris V.C."/>
            <person name="Podsiadlowski L."/>
            <person name="Martin S."/>
            <person name="Oeyen J.P."/>
            <person name="Donath A."/>
            <person name="Petersen M."/>
            <person name="Wilbrandt J."/>
            <person name="Misof B."/>
            <person name="Liedtke D."/>
            <person name="Thamm M."/>
            <person name="Scheiner R."/>
            <person name="Schmitt T."/>
            <person name="Niehuis O."/>
        </authorList>
    </citation>
    <scope>NUCLEOTIDE SEQUENCE</scope>
    <source>
        <strain evidence="2">GBR_01_08_01A</strain>
    </source>
</reference>
<dbReference type="AlphaFoldDB" id="A0AAD9VHJ6"/>
<protein>
    <recommendedName>
        <fullName evidence="1">Endonuclease/exonuclease/phosphatase domain-containing protein</fullName>
    </recommendedName>
</protein>
<sequence length="205" mass="24047">MCGIEVTNLKETLTIFVCYKPPNVDLTDNEWDNLIHNANRQRCILLGDFNSHNEVWNCEETDLNGEKLFSSIEKADLYLHNSSAKTRVDLYRHRKSNIDLVFSTIDISQFIKCKVLEDTFGSDHYPISIVVDGEKSHYIKKTFKIQSKRTEWALVYQTLEADYEKFLTDEYSNLSPLHKYGFFINVIRDSVLLHTPKKKIMDNWK</sequence>
<dbReference type="EMBL" id="JAIFRP010004714">
    <property type="protein sequence ID" value="KAK2574831.1"/>
    <property type="molecule type" value="Genomic_DNA"/>
</dbReference>
<comment type="caution">
    <text evidence="2">The sequence shown here is derived from an EMBL/GenBank/DDBJ whole genome shotgun (WGS) entry which is preliminary data.</text>
</comment>
<accession>A0AAD9VHJ6</accession>
<dbReference type="GO" id="GO:0003824">
    <property type="term" value="F:catalytic activity"/>
    <property type="evidence" value="ECO:0007669"/>
    <property type="project" value="InterPro"/>
</dbReference>
<organism evidence="2 3">
    <name type="scientific">Odynerus spinipes</name>
    <dbReference type="NCBI Taxonomy" id="1348599"/>
    <lineage>
        <taxon>Eukaryota</taxon>
        <taxon>Metazoa</taxon>
        <taxon>Ecdysozoa</taxon>
        <taxon>Arthropoda</taxon>
        <taxon>Hexapoda</taxon>
        <taxon>Insecta</taxon>
        <taxon>Pterygota</taxon>
        <taxon>Neoptera</taxon>
        <taxon>Endopterygota</taxon>
        <taxon>Hymenoptera</taxon>
        <taxon>Apocrita</taxon>
        <taxon>Aculeata</taxon>
        <taxon>Vespoidea</taxon>
        <taxon>Vespidae</taxon>
        <taxon>Eumeninae</taxon>
        <taxon>Odynerus</taxon>
    </lineage>
</organism>
<dbReference type="InterPro" id="IPR005135">
    <property type="entry name" value="Endo/exonuclease/phosphatase"/>
</dbReference>
<evidence type="ECO:0000259" key="1">
    <source>
        <dbReference type="Pfam" id="PF14529"/>
    </source>
</evidence>
<evidence type="ECO:0000313" key="2">
    <source>
        <dbReference type="EMBL" id="KAK2574831.1"/>
    </source>
</evidence>
<dbReference type="InterPro" id="IPR036691">
    <property type="entry name" value="Endo/exonu/phosph_ase_sf"/>
</dbReference>
<dbReference type="Pfam" id="PF14529">
    <property type="entry name" value="Exo_endo_phos_2"/>
    <property type="match status" value="1"/>
</dbReference>
<evidence type="ECO:0000313" key="3">
    <source>
        <dbReference type="Proteomes" id="UP001258017"/>
    </source>
</evidence>
<gene>
    <name evidence="2" type="ORF">KPH14_012928</name>
</gene>
<dbReference type="PANTHER" id="PTHR36688">
    <property type="entry name" value="ENDO/EXONUCLEASE/PHOSPHATASE DOMAIN-CONTAINING PROTEIN"/>
    <property type="match status" value="1"/>
</dbReference>
<feature type="non-terminal residue" evidence="2">
    <location>
        <position position="205"/>
    </location>
</feature>
<dbReference type="Proteomes" id="UP001258017">
    <property type="component" value="Unassembled WGS sequence"/>
</dbReference>
<dbReference type="SUPFAM" id="SSF56219">
    <property type="entry name" value="DNase I-like"/>
    <property type="match status" value="1"/>
</dbReference>